<dbReference type="Gene3D" id="1.10.3720.10">
    <property type="entry name" value="MetI-like"/>
    <property type="match status" value="1"/>
</dbReference>
<dbReference type="GO" id="GO:0006865">
    <property type="term" value="P:amino acid transport"/>
    <property type="evidence" value="ECO:0007669"/>
    <property type="project" value="UniProtKB-KW"/>
</dbReference>
<dbReference type="EMBL" id="SDOZ01000004">
    <property type="protein sequence ID" value="RXZ58069.1"/>
    <property type="molecule type" value="Genomic_DNA"/>
</dbReference>
<gene>
    <name evidence="10" type="ORF">ESZ91_10455</name>
</gene>
<evidence type="ECO:0000256" key="4">
    <source>
        <dbReference type="ARBA" id="ARBA00022692"/>
    </source>
</evidence>
<dbReference type="InterPro" id="IPR035906">
    <property type="entry name" value="MetI-like_sf"/>
</dbReference>
<feature type="transmembrane region" description="Helical" evidence="8">
    <location>
        <begin position="30"/>
        <end position="52"/>
    </location>
</feature>
<dbReference type="SUPFAM" id="SSF161098">
    <property type="entry name" value="MetI-like"/>
    <property type="match status" value="1"/>
</dbReference>
<dbReference type="Pfam" id="PF00528">
    <property type="entry name" value="BPD_transp_1"/>
    <property type="match status" value="1"/>
</dbReference>
<keyword evidence="7 8" id="KW-0472">Membrane</keyword>
<keyword evidence="2 8" id="KW-0813">Transport</keyword>
<protein>
    <submittedName>
        <fullName evidence="10">Amino acid ABC transporter permease</fullName>
    </submittedName>
</protein>
<comment type="similarity">
    <text evidence="8">Belongs to the binding-protein-dependent transport system permease family.</text>
</comment>
<organism evidence="10 11">
    <name type="scientific">Candidatus Borkfalkia ceftriaxoniphila</name>
    <dbReference type="NCBI Taxonomy" id="2508949"/>
    <lineage>
        <taxon>Bacteria</taxon>
        <taxon>Bacillati</taxon>
        <taxon>Bacillota</taxon>
        <taxon>Clostridia</taxon>
        <taxon>Christensenellales</taxon>
        <taxon>Christensenellaceae</taxon>
        <taxon>Candidatus Borkfalkia</taxon>
    </lineage>
</organism>
<reference evidence="10 11" key="1">
    <citation type="journal article" date="2019" name="Gut">
        <title>Antibiotics-induced monodominance of a novel gut bacterial order.</title>
        <authorList>
            <person name="Hildebrand F."/>
            <person name="Moitinho-Silva L."/>
            <person name="Blasche S."/>
            <person name="Jahn M.T."/>
            <person name="Gossmann T.I."/>
            <person name="Heuerta-Cepas J."/>
            <person name="Hercog R."/>
            <person name="Luetge M."/>
            <person name="Bahram M."/>
            <person name="Pryszlak A."/>
            <person name="Alves R.J."/>
            <person name="Waszak S.M."/>
            <person name="Zhu A."/>
            <person name="Ye L."/>
            <person name="Costea P.I."/>
            <person name="Aalvink S."/>
            <person name="Belzer C."/>
            <person name="Forslund S.K."/>
            <person name="Sunagawa S."/>
            <person name="Hentschel U."/>
            <person name="Merten C."/>
            <person name="Patil K.R."/>
            <person name="Benes V."/>
            <person name="Bork P."/>
        </authorList>
    </citation>
    <scope>NUCLEOTIDE SEQUENCE [LARGE SCALE GENOMIC DNA]</scope>
    <source>
        <strain evidence="10 11">HDS1380</strain>
    </source>
</reference>
<dbReference type="InterPro" id="IPR000515">
    <property type="entry name" value="MetI-like"/>
</dbReference>
<evidence type="ECO:0000256" key="6">
    <source>
        <dbReference type="ARBA" id="ARBA00022989"/>
    </source>
</evidence>
<dbReference type="OrthoDB" id="9787841at2"/>
<dbReference type="PANTHER" id="PTHR30614:SF0">
    <property type="entry name" value="L-CYSTINE TRANSPORT SYSTEM PERMEASE PROTEIN TCYL"/>
    <property type="match status" value="1"/>
</dbReference>
<evidence type="ECO:0000256" key="7">
    <source>
        <dbReference type="ARBA" id="ARBA00023136"/>
    </source>
</evidence>
<keyword evidence="5" id="KW-0029">Amino-acid transport</keyword>
<dbReference type="AlphaFoldDB" id="A0A4Q2K5J9"/>
<dbReference type="RefSeq" id="WP_129227017.1">
    <property type="nucleotide sequence ID" value="NZ_SDOZ01000004.1"/>
</dbReference>
<dbReference type="Proteomes" id="UP000291269">
    <property type="component" value="Unassembled WGS sequence"/>
</dbReference>
<evidence type="ECO:0000256" key="8">
    <source>
        <dbReference type="RuleBase" id="RU363032"/>
    </source>
</evidence>
<keyword evidence="4 8" id="KW-0812">Transmembrane</keyword>
<evidence type="ECO:0000256" key="2">
    <source>
        <dbReference type="ARBA" id="ARBA00022448"/>
    </source>
</evidence>
<feature type="domain" description="ABC transmembrane type-1" evidence="9">
    <location>
        <begin position="26"/>
        <end position="220"/>
    </location>
</feature>
<name>A0A4Q2K5J9_9FIRM</name>
<evidence type="ECO:0000256" key="3">
    <source>
        <dbReference type="ARBA" id="ARBA00022475"/>
    </source>
</evidence>
<keyword evidence="11" id="KW-1185">Reference proteome</keyword>
<dbReference type="PROSITE" id="PS50928">
    <property type="entry name" value="ABC_TM1"/>
    <property type="match status" value="1"/>
</dbReference>
<evidence type="ECO:0000256" key="5">
    <source>
        <dbReference type="ARBA" id="ARBA00022970"/>
    </source>
</evidence>
<sequence>MSFGKMWNIFVDELINGAYVNILIGLRNTLIIAILGLFIGIIIGTLIAAIKVAENRNTIAKVFARIGDIYTALFRGTPIVVQLLVFHYIVFPVLGINLNAVIEAVLVFGMNSSAYVAEIMRGGILSVDNGQYEAGRTLGMGYTSTMVRIVFPQAIKNVLPTLGNELIMLLKDTSVASFITVVDLTKAFTLIPGKTYEYMVPYLMLAVCYLILVLLATVLIRFVERRLRKSERKR</sequence>
<keyword evidence="6 8" id="KW-1133">Transmembrane helix</keyword>
<dbReference type="GO" id="GO:0022857">
    <property type="term" value="F:transmembrane transporter activity"/>
    <property type="evidence" value="ECO:0007669"/>
    <property type="project" value="InterPro"/>
</dbReference>
<evidence type="ECO:0000313" key="11">
    <source>
        <dbReference type="Proteomes" id="UP000291269"/>
    </source>
</evidence>
<comment type="caution">
    <text evidence="10">The sequence shown here is derived from an EMBL/GenBank/DDBJ whole genome shotgun (WGS) entry which is preliminary data.</text>
</comment>
<dbReference type="NCBIfam" id="TIGR01726">
    <property type="entry name" value="HEQRo_perm_3TM"/>
    <property type="match status" value="1"/>
</dbReference>
<dbReference type="InterPro" id="IPR043429">
    <property type="entry name" value="ArtM/GltK/GlnP/TcyL/YhdX-like"/>
</dbReference>
<keyword evidence="3" id="KW-1003">Cell membrane</keyword>
<dbReference type="GO" id="GO:0043190">
    <property type="term" value="C:ATP-binding cassette (ABC) transporter complex"/>
    <property type="evidence" value="ECO:0007669"/>
    <property type="project" value="InterPro"/>
</dbReference>
<dbReference type="CDD" id="cd06261">
    <property type="entry name" value="TM_PBP2"/>
    <property type="match status" value="1"/>
</dbReference>
<feature type="transmembrane region" description="Helical" evidence="8">
    <location>
        <begin position="199"/>
        <end position="223"/>
    </location>
</feature>
<accession>A0A4Q2K5J9</accession>
<evidence type="ECO:0000313" key="10">
    <source>
        <dbReference type="EMBL" id="RXZ58069.1"/>
    </source>
</evidence>
<evidence type="ECO:0000259" key="9">
    <source>
        <dbReference type="PROSITE" id="PS50928"/>
    </source>
</evidence>
<comment type="subcellular location">
    <subcellularLocation>
        <location evidence="1 8">Cell membrane</location>
        <topology evidence="1 8">Multi-pass membrane protein</topology>
    </subcellularLocation>
</comment>
<dbReference type="InterPro" id="IPR010065">
    <property type="entry name" value="AA_ABC_transptr_permease_3TM"/>
</dbReference>
<dbReference type="PANTHER" id="PTHR30614">
    <property type="entry name" value="MEMBRANE COMPONENT OF AMINO ACID ABC TRANSPORTER"/>
    <property type="match status" value="1"/>
</dbReference>
<proteinExistence type="inferred from homology"/>
<evidence type="ECO:0000256" key="1">
    <source>
        <dbReference type="ARBA" id="ARBA00004651"/>
    </source>
</evidence>